<dbReference type="Pfam" id="PF03732">
    <property type="entry name" value="Retrotrans_gag"/>
    <property type="match status" value="1"/>
</dbReference>
<dbReference type="Gene3D" id="3.30.420.10">
    <property type="entry name" value="Ribonuclease H-like superfamily/Ribonuclease H"/>
    <property type="match status" value="1"/>
</dbReference>
<proteinExistence type="predicted"/>
<dbReference type="EMBL" id="OOIL02001465">
    <property type="protein sequence ID" value="VFQ76058.1"/>
    <property type="molecule type" value="Genomic_DNA"/>
</dbReference>
<feature type="domain" description="Retrotransposon gag" evidence="2">
    <location>
        <begin position="338"/>
        <end position="428"/>
    </location>
</feature>
<feature type="compositionally biased region" description="Basic and acidic residues" evidence="1">
    <location>
        <begin position="252"/>
        <end position="265"/>
    </location>
</feature>
<feature type="compositionally biased region" description="Basic and acidic residues" evidence="1">
    <location>
        <begin position="206"/>
        <end position="215"/>
    </location>
</feature>
<sequence>MNATSAQVQATFEGTSIPIAATLPAVSTPILPLGLSSVPTPVVISPFTAPVPSAGPRVTFPPSMTKFMNDPANLQAIQGFGQVMAMCQQNGGMPFIPGMFTFALPGAGTMPLQAPMAVTPFQTPIPQPSPFQPQLVSAVAPINLAGALNAAGPSRPPQGTNPLITPDGHCISVESGDDEWDIPRTHKKKKGKTIRPATSRNSAFERLGDREEGQRKSAKLRLGQSVAHVSAFARLSEVREAEPARTQRSRSNRQEPARTRASRQEEEAESQPRVPVANRLNIPNDRVQQMEAKLERLEKKVKIDAPRFTGKDDPEIHLDSFNQSATMNGFTDEEKCLLFFQTLRNRATEWFNKLRPGSIDSFSDLASKFKAKFQENCTKRKKFTYLSTAGQRESENLSQFLTRWKEEVDKVEEMDDKTILSLLLSGLRAGELYTEFCRKPPATYQEAYHTAWEFAEAETQLRAKKEAEHGLKPKPVQIKKEEAPGSSWSRNHYDPVVRMVNTEECQEIRKAPINIEYRPRSAIKGQALVDFLVEMTGLSPDLPVNKPTEQWWEMAVDGASGPKGYGGGIVFTTPEGFKIYHAIVFNFKLTNNEAEYEALDGGLRLAQALKINRYKDLVLALLKGFEEFKIAQISRAENADADFLSKLTQYAPKHVLKLARVEISDHASIKELEVAPITEGQSDRSNFIGADDH</sequence>
<name>A0A484LJB0_9ASTE</name>
<evidence type="ECO:0000256" key="1">
    <source>
        <dbReference type="SAM" id="MobiDB-lite"/>
    </source>
</evidence>
<gene>
    <name evidence="3" type="ORF">CCAM_LOCUS17834</name>
</gene>
<keyword evidence="4" id="KW-1185">Reference proteome</keyword>
<dbReference type="PANTHER" id="PTHR48475">
    <property type="entry name" value="RIBONUCLEASE H"/>
    <property type="match status" value="1"/>
</dbReference>
<dbReference type="InterPro" id="IPR005162">
    <property type="entry name" value="Retrotrans_gag_dom"/>
</dbReference>
<feature type="region of interest" description="Disordered" evidence="1">
    <location>
        <begin position="238"/>
        <end position="277"/>
    </location>
</feature>
<dbReference type="InterPro" id="IPR012337">
    <property type="entry name" value="RNaseH-like_sf"/>
</dbReference>
<dbReference type="InterPro" id="IPR036397">
    <property type="entry name" value="RNaseH_sf"/>
</dbReference>
<feature type="region of interest" description="Disordered" evidence="1">
    <location>
        <begin position="150"/>
        <end position="222"/>
    </location>
</feature>
<evidence type="ECO:0000259" key="2">
    <source>
        <dbReference type="Pfam" id="PF03732"/>
    </source>
</evidence>
<organism evidence="3 4">
    <name type="scientific">Cuscuta campestris</name>
    <dbReference type="NCBI Taxonomy" id="132261"/>
    <lineage>
        <taxon>Eukaryota</taxon>
        <taxon>Viridiplantae</taxon>
        <taxon>Streptophyta</taxon>
        <taxon>Embryophyta</taxon>
        <taxon>Tracheophyta</taxon>
        <taxon>Spermatophyta</taxon>
        <taxon>Magnoliopsida</taxon>
        <taxon>eudicotyledons</taxon>
        <taxon>Gunneridae</taxon>
        <taxon>Pentapetalae</taxon>
        <taxon>asterids</taxon>
        <taxon>lamiids</taxon>
        <taxon>Solanales</taxon>
        <taxon>Convolvulaceae</taxon>
        <taxon>Cuscuteae</taxon>
        <taxon>Cuscuta</taxon>
        <taxon>Cuscuta subgen. Grammica</taxon>
        <taxon>Cuscuta sect. Cleistogrammica</taxon>
    </lineage>
</organism>
<dbReference type="Proteomes" id="UP000595140">
    <property type="component" value="Unassembled WGS sequence"/>
</dbReference>
<dbReference type="SUPFAM" id="SSF53098">
    <property type="entry name" value="Ribonuclease H-like"/>
    <property type="match status" value="1"/>
</dbReference>
<protein>
    <recommendedName>
        <fullName evidence="2">Retrotransposon gag domain-containing protein</fullName>
    </recommendedName>
</protein>
<dbReference type="GO" id="GO:0003676">
    <property type="term" value="F:nucleic acid binding"/>
    <property type="evidence" value="ECO:0007669"/>
    <property type="project" value="InterPro"/>
</dbReference>
<dbReference type="PANTHER" id="PTHR48475:SF2">
    <property type="entry name" value="RIBONUCLEASE H"/>
    <property type="match status" value="1"/>
</dbReference>
<evidence type="ECO:0000313" key="4">
    <source>
        <dbReference type="Proteomes" id="UP000595140"/>
    </source>
</evidence>
<dbReference type="OrthoDB" id="5816770at2759"/>
<reference evidence="3 4" key="1">
    <citation type="submission" date="2018-04" db="EMBL/GenBank/DDBJ databases">
        <authorList>
            <person name="Vogel A."/>
        </authorList>
    </citation>
    <scope>NUCLEOTIDE SEQUENCE [LARGE SCALE GENOMIC DNA]</scope>
</reference>
<dbReference type="AlphaFoldDB" id="A0A484LJB0"/>
<feature type="region of interest" description="Disordered" evidence="1">
    <location>
        <begin position="467"/>
        <end position="490"/>
    </location>
</feature>
<evidence type="ECO:0000313" key="3">
    <source>
        <dbReference type="EMBL" id="VFQ76058.1"/>
    </source>
</evidence>
<accession>A0A484LJB0</accession>